<evidence type="ECO:0000256" key="10">
    <source>
        <dbReference type="RuleBase" id="RU004517"/>
    </source>
</evidence>
<reference evidence="13" key="1">
    <citation type="journal article" date="2013" name="Proc. Natl. Acad. Sci. U.S.A.">
        <title>Genome structure and metabolic features in the red seaweed Chondrus crispus shed light on evolution of the Archaeplastida.</title>
        <authorList>
            <person name="Collen J."/>
            <person name="Porcel B."/>
            <person name="Carre W."/>
            <person name="Ball S.G."/>
            <person name="Chaparro C."/>
            <person name="Tonon T."/>
            <person name="Barbeyron T."/>
            <person name="Michel G."/>
            <person name="Noel B."/>
            <person name="Valentin K."/>
            <person name="Elias M."/>
            <person name="Artiguenave F."/>
            <person name="Arun A."/>
            <person name="Aury J.M."/>
            <person name="Barbosa-Neto J.F."/>
            <person name="Bothwell J.H."/>
            <person name="Bouget F.Y."/>
            <person name="Brillet L."/>
            <person name="Cabello-Hurtado F."/>
            <person name="Capella-Gutierrez S."/>
            <person name="Charrier B."/>
            <person name="Cladiere L."/>
            <person name="Cock J.M."/>
            <person name="Coelho S.M."/>
            <person name="Colleoni C."/>
            <person name="Czjzek M."/>
            <person name="Da Silva C."/>
            <person name="Delage L."/>
            <person name="Denoeud F."/>
            <person name="Deschamps P."/>
            <person name="Dittami S.M."/>
            <person name="Gabaldon T."/>
            <person name="Gachon C.M."/>
            <person name="Groisillier A."/>
            <person name="Herve C."/>
            <person name="Jabbari K."/>
            <person name="Katinka M."/>
            <person name="Kloareg B."/>
            <person name="Kowalczyk N."/>
            <person name="Labadie K."/>
            <person name="Leblanc C."/>
            <person name="Lopez P.J."/>
            <person name="McLachlan D.H."/>
            <person name="Meslet-Cladiere L."/>
            <person name="Moustafa A."/>
            <person name="Nehr Z."/>
            <person name="Nyvall Collen P."/>
            <person name="Panaud O."/>
            <person name="Partensky F."/>
            <person name="Poulain J."/>
            <person name="Rensing S.A."/>
            <person name="Rousvoal S."/>
            <person name="Samson G."/>
            <person name="Symeonidi A."/>
            <person name="Weissenbach J."/>
            <person name="Zambounis A."/>
            <person name="Wincker P."/>
            <person name="Boyen C."/>
        </authorList>
    </citation>
    <scope>NUCLEOTIDE SEQUENCE [LARGE SCALE GENOMIC DNA]</scope>
    <source>
        <strain evidence="13">cv. Stackhouse</strain>
    </source>
</reference>
<keyword evidence="4 10" id="KW-0028">Amino-acid biosynthesis</keyword>
<dbReference type="EMBL" id="HG001727">
    <property type="protein sequence ID" value="CDF35294.1"/>
    <property type="molecule type" value="Genomic_DNA"/>
</dbReference>
<dbReference type="KEGG" id="ccp:CHC_T00003864001"/>
<dbReference type="Proteomes" id="UP000012073">
    <property type="component" value="Unassembled WGS sequence"/>
</dbReference>
<dbReference type="InterPro" id="IPR001544">
    <property type="entry name" value="Aminotrans_IV"/>
</dbReference>
<proteinExistence type="inferred from homology"/>
<dbReference type="SUPFAM" id="SSF56752">
    <property type="entry name" value="D-aminoacid aminotransferase-like PLP-dependent enzymes"/>
    <property type="match status" value="1"/>
</dbReference>
<dbReference type="InterPro" id="IPR036038">
    <property type="entry name" value="Aminotransferase-like"/>
</dbReference>
<dbReference type="Gene3D" id="3.20.10.10">
    <property type="entry name" value="D-amino Acid Aminotransferase, subunit A, domain 2"/>
    <property type="match status" value="1"/>
</dbReference>
<dbReference type="Pfam" id="PF01063">
    <property type="entry name" value="Aminotran_4"/>
    <property type="match status" value="1"/>
</dbReference>
<dbReference type="RefSeq" id="XP_005715113.1">
    <property type="nucleotide sequence ID" value="XM_005715056.1"/>
</dbReference>
<comment type="catalytic activity">
    <reaction evidence="10">
        <text>L-valine + 2-oxoglutarate = 3-methyl-2-oxobutanoate + L-glutamate</text>
        <dbReference type="Rhea" id="RHEA:24813"/>
        <dbReference type="ChEBI" id="CHEBI:11851"/>
        <dbReference type="ChEBI" id="CHEBI:16810"/>
        <dbReference type="ChEBI" id="CHEBI:29985"/>
        <dbReference type="ChEBI" id="CHEBI:57762"/>
        <dbReference type="EC" id="2.6.1.42"/>
    </reaction>
</comment>
<dbReference type="Gene3D" id="3.30.470.10">
    <property type="match status" value="1"/>
</dbReference>
<dbReference type="GO" id="GO:0009082">
    <property type="term" value="P:branched-chain amino acid biosynthetic process"/>
    <property type="evidence" value="ECO:0007669"/>
    <property type="project" value="UniProtKB-KW"/>
</dbReference>
<dbReference type="EC" id="2.6.1.42" evidence="10"/>
<dbReference type="GO" id="GO:0052655">
    <property type="term" value="F:L-valine-2-oxoglutarate transaminase activity"/>
    <property type="evidence" value="ECO:0007669"/>
    <property type="project" value="RHEA"/>
</dbReference>
<evidence type="ECO:0000256" key="1">
    <source>
        <dbReference type="ARBA" id="ARBA00001933"/>
    </source>
</evidence>
<evidence type="ECO:0000256" key="2">
    <source>
        <dbReference type="ARBA" id="ARBA00009320"/>
    </source>
</evidence>
<evidence type="ECO:0000256" key="7">
    <source>
        <dbReference type="ARBA" id="ARBA00023304"/>
    </source>
</evidence>
<protein>
    <recommendedName>
        <fullName evidence="10">Branched-chain-amino-acid aminotransferase</fullName>
        <ecNumber evidence="10">2.6.1.42</ecNumber>
    </recommendedName>
</protein>
<comment type="catalytic activity">
    <reaction evidence="10">
        <text>L-isoleucine + 2-oxoglutarate = (S)-3-methyl-2-oxopentanoate + L-glutamate</text>
        <dbReference type="Rhea" id="RHEA:24801"/>
        <dbReference type="ChEBI" id="CHEBI:16810"/>
        <dbReference type="ChEBI" id="CHEBI:29985"/>
        <dbReference type="ChEBI" id="CHEBI:35146"/>
        <dbReference type="ChEBI" id="CHEBI:58045"/>
        <dbReference type="EC" id="2.6.1.42"/>
    </reaction>
</comment>
<dbReference type="GO" id="GO:0052654">
    <property type="term" value="F:L-leucine-2-oxoglutarate transaminase activity"/>
    <property type="evidence" value="ECO:0007669"/>
    <property type="project" value="RHEA"/>
</dbReference>
<dbReference type="STRING" id="2769.R7QB43"/>
<dbReference type="CDD" id="cd01557">
    <property type="entry name" value="BCAT_beta_family"/>
    <property type="match status" value="1"/>
</dbReference>
<dbReference type="NCBIfam" id="NF009897">
    <property type="entry name" value="PRK13357.1"/>
    <property type="match status" value="1"/>
</dbReference>
<dbReference type="PANTHER" id="PTHR11825">
    <property type="entry name" value="SUBGROUP IIII AMINOTRANSFERASE"/>
    <property type="match status" value="1"/>
</dbReference>
<gene>
    <name evidence="12" type="ORF">CHC_T00003864001</name>
</gene>
<keyword evidence="6 9" id="KW-0663">Pyridoxal phosphate</keyword>
<feature type="region of interest" description="Disordered" evidence="11">
    <location>
        <begin position="443"/>
        <end position="469"/>
    </location>
</feature>
<dbReference type="GO" id="GO:0052656">
    <property type="term" value="F:L-isoleucine-2-oxoglutarate transaminase activity"/>
    <property type="evidence" value="ECO:0007669"/>
    <property type="project" value="RHEA"/>
</dbReference>
<dbReference type="PhylomeDB" id="R7QB43"/>
<dbReference type="GeneID" id="17322830"/>
<organism evidence="12 13">
    <name type="scientific">Chondrus crispus</name>
    <name type="common">Carrageen Irish moss</name>
    <name type="synonym">Polymorpha crispa</name>
    <dbReference type="NCBI Taxonomy" id="2769"/>
    <lineage>
        <taxon>Eukaryota</taxon>
        <taxon>Rhodophyta</taxon>
        <taxon>Florideophyceae</taxon>
        <taxon>Rhodymeniophycidae</taxon>
        <taxon>Gigartinales</taxon>
        <taxon>Gigartinaceae</taxon>
        <taxon>Chondrus</taxon>
    </lineage>
</organism>
<dbReference type="InterPro" id="IPR018300">
    <property type="entry name" value="Aminotrans_IV_CS"/>
</dbReference>
<dbReference type="PROSITE" id="PS00770">
    <property type="entry name" value="AA_TRANSFER_CLASS_4"/>
    <property type="match status" value="1"/>
</dbReference>
<dbReference type="InterPro" id="IPR043131">
    <property type="entry name" value="BCAT-like_N"/>
</dbReference>
<evidence type="ECO:0000313" key="13">
    <source>
        <dbReference type="Proteomes" id="UP000012073"/>
    </source>
</evidence>
<sequence length="469" mass="51504">MSPWLRPTYVAFSTRASSRPASLRLANTRTTTPFYTVQITATNYRPSSEMLSPPRAIPSLTRLRTFFAAMSTNPSPSSAVPAVMQRLEKGELPWGSVFSDKMLTMSWTKSAGWEPPRIVPYGPLALPPSAAVFHYAMEVFEGLKAYRNVDAGDGPVRLFRPQLNIKRLNHSARRLALPTVDENKFLNTLAAFVDEQQHWVPNIPGSSLYLRPTLIATDARIGVRRSDSALLYVIASPVASFFANKSALGAKYQKGLSLLADPKYVRAWKGGVGNCKTGGNYASSIEPTEVAKEKGHDQILWLSDEKRQLVTEVGMMNVFFVFRDAATGRRKLVTPRLDGTILDGVTRRSILELAPGMNIEAEERDISIMEVCKGVRNGKISEIFGAGTAAVVSPVHKVETPGGIVAVKQKEASGDLSVILRERLVDIHQSGEEHQWMVPVTDDKRGSSYFDEEEGQDEGVRASPIAVTG</sequence>
<dbReference type="Gramene" id="CDF35294">
    <property type="protein sequence ID" value="CDF35294"/>
    <property type="gene ID" value="CHC_T00003864001"/>
</dbReference>
<evidence type="ECO:0000313" key="12">
    <source>
        <dbReference type="EMBL" id="CDF35294.1"/>
    </source>
</evidence>
<dbReference type="InterPro" id="IPR033939">
    <property type="entry name" value="BCAT_family"/>
</dbReference>
<dbReference type="InterPro" id="IPR043132">
    <property type="entry name" value="BCAT-like_C"/>
</dbReference>
<keyword evidence="5 10" id="KW-0808">Transferase</keyword>
<comment type="catalytic activity">
    <reaction evidence="10">
        <text>L-leucine + 2-oxoglutarate = 4-methyl-2-oxopentanoate + L-glutamate</text>
        <dbReference type="Rhea" id="RHEA:18321"/>
        <dbReference type="ChEBI" id="CHEBI:16810"/>
        <dbReference type="ChEBI" id="CHEBI:17865"/>
        <dbReference type="ChEBI" id="CHEBI:29985"/>
        <dbReference type="ChEBI" id="CHEBI:57427"/>
        <dbReference type="EC" id="2.6.1.42"/>
    </reaction>
</comment>
<evidence type="ECO:0000256" key="5">
    <source>
        <dbReference type="ARBA" id="ARBA00022679"/>
    </source>
</evidence>
<dbReference type="GO" id="GO:0008652">
    <property type="term" value="P:amino acid biosynthetic process"/>
    <property type="evidence" value="ECO:0007669"/>
    <property type="project" value="UniProtKB-KW"/>
</dbReference>
<dbReference type="OMA" id="ICTDHMV"/>
<comment type="cofactor">
    <cofactor evidence="1 9">
        <name>pyridoxal 5'-phosphate</name>
        <dbReference type="ChEBI" id="CHEBI:597326"/>
    </cofactor>
</comment>
<dbReference type="AlphaFoldDB" id="R7QB43"/>
<keyword evidence="7 10" id="KW-0100">Branched-chain amino acid biosynthesis</keyword>
<dbReference type="OrthoDB" id="1732691at2759"/>
<comment type="similarity">
    <text evidence="2 8">Belongs to the class-IV pyridoxal-phosphate-dependent aminotransferase family.</text>
</comment>
<evidence type="ECO:0000256" key="9">
    <source>
        <dbReference type="RuleBase" id="RU004516"/>
    </source>
</evidence>
<evidence type="ECO:0000256" key="6">
    <source>
        <dbReference type="ARBA" id="ARBA00022898"/>
    </source>
</evidence>
<keyword evidence="13" id="KW-1185">Reference proteome</keyword>
<evidence type="ECO:0000256" key="3">
    <source>
        <dbReference type="ARBA" id="ARBA00022576"/>
    </source>
</evidence>
<evidence type="ECO:0000256" key="8">
    <source>
        <dbReference type="RuleBase" id="RU004106"/>
    </source>
</evidence>
<evidence type="ECO:0000256" key="11">
    <source>
        <dbReference type="SAM" id="MobiDB-lite"/>
    </source>
</evidence>
<name>R7QB43_CHOCR</name>
<keyword evidence="3 10" id="KW-0032">Aminotransferase</keyword>
<accession>R7QB43</accession>
<evidence type="ECO:0000256" key="4">
    <source>
        <dbReference type="ARBA" id="ARBA00022605"/>
    </source>
</evidence>
<dbReference type="PANTHER" id="PTHR11825:SF44">
    <property type="entry name" value="BRANCHED-CHAIN-AMINO-ACID AMINOTRANSFERASE"/>
    <property type="match status" value="1"/>
</dbReference>
<dbReference type="InterPro" id="IPR005786">
    <property type="entry name" value="B_amino_transII"/>
</dbReference>
<dbReference type="NCBIfam" id="TIGR01123">
    <property type="entry name" value="ilvE_II"/>
    <property type="match status" value="1"/>
</dbReference>